<dbReference type="CDD" id="cd05254">
    <property type="entry name" value="dTDP_HR_like_SDR_e"/>
    <property type="match status" value="1"/>
</dbReference>
<dbReference type="UniPathway" id="UPA00124"/>
<dbReference type="NCBIfam" id="TIGR01214">
    <property type="entry name" value="rmlD"/>
    <property type="match status" value="1"/>
</dbReference>
<evidence type="ECO:0000256" key="1">
    <source>
        <dbReference type="ARBA" id="ARBA00004781"/>
    </source>
</evidence>
<dbReference type="EC" id="1.1.1.133" evidence="3 6"/>
<keyword evidence="6" id="KW-0521">NADP</keyword>
<dbReference type="SUPFAM" id="SSF51735">
    <property type="entry name" value="NAD(P)-binding Rossmann-fold domains"/>
    <property type="match status" value="1"/>
</dbReference>
<sequence>MRILVTGGTGQVGAALARRTWPHGVSLDLPTRAELDLAAPGRIADYVEKGGYAAVINAAAYTAVDKAESDSLAAWTVNAIGPVALSTATARAGIPMVHVSTDYVFDGTKVGAYLEEDAVRPLGVYGASKESGEQAIRTGNPRSAIVRTSWVFSADGTNFVKTMLRLGATRDRLRVVDDQHGCPTSAHDLADVLAAIALRMIEDPAAPVGTYHFVNDGATTWCGFAREIFSREAEAGLQVPEVEAIATHDYPTPARRPANSVLGGAKLAHDYGLIARPFTDALREVLHDLRRQE</sequence>
<evidence type="ECO:0000256" key="2">
    <source>
        <dbReference type="ARBA" id="ARBA00010944"/>
    </source>
</evidence>
<dbReference type="PANTHER" id="PTHR10491:SF4">
    <property type="entry name" value="METHIONINE ADENOSYLTRANSFERASE 2 SUBUNIT BETA"/>
    <property type="match status" value="1"/>
</dbReference>
<dbReference type="InterPro" id="IPR005913">
    <property type="entry name" value="dTDP_dehydrorham_reduct"/>
</dbReference>
<dbReference type="GO" id="GO:0008831">
    <property type="term" value="F:dTDP-4-dehydrorhamnose reductase activity"/>
    <property type="evidence" value="ECO:0007669"/>
    <property type="project" value="UniProtKB-EC"/>
</dbReference>
<comment type="catalytic activity">
    <reaction evidence="5 6">
        <text>dTDP-beta-L-rhamnose + NADP(+) = dTDP-4-dehydro-beta-L-rhamnose + NADPH + H(+)</text>
        <dbReference type="Rhea" id="RHEA:21796"/>
        <dbReference type="ChEBI" id="CHEBI:15378"/>
        <dbReference type="ChEBI" id="CHEBI:57510"/>
        <dbReference type="ChEBI" id="CHEBI:57783"/>
        <dbReference type="ChEBI" id="CHEBI:58349"/>
        <dbReference type="ChEBI" id="CHEBI:62830"/>
        <dbReference type="EC" id="1.1.1.133"/>
    </reaction>
</comment>
<comment type="function">
    <text evidence="6">Catalyzes the reduction of dTDP-6-deoxy-L-lyxo-4-hexulose to yield dTDP-L-rhamnose.</text>
</comment>
<evidence type="ECO:0000313" key="9">
    <source>
        <dbReference type="Proteomes" id="UP000184485"/>
    </source>
</evidence>
<evidence type="ECO:0000313" key="8">
    <source>
        <dbReference type="EMBL" id="SHF23470.1"/>
    </source>
</evidence>
<evidence type="ECO:0000256" key="6">
    <source>
        <dbReference type="RuleBase" id="RU364082"/>
    </source>
</evidence>
<dbReference type="STRING" id="1122133.SAMN02745157_1967"/>
<dbReference type="InterPro" id="IPR029903">
    <property type="entry name" value="RmlD-like-bd"/>
</dbReference>
<gene>
    <name evidence="8" type="ORF">SAMN02745157_1967</name>
</gene>
<evidence type="ECO:0000256" key="3">
    <source>
        <dbReference type="ARBA" id="ARBA00012929"/>
    </source>
</evidence>
<dbReference type="InterPro" id="IPR036291">
    <property type="entry name" value="NAD(P)-bd_dom_sf"/>
</dbReference>
<protein>
    <recommendedName>
        <fullName evidence="4 6">dTDP-4-dehydrorhamnose reductase</fullName>
        <ecNumber evidence="3 6">1.1.1.133</ecNumber>
    </recommendedName>
</protein>
<reference evidence="8 9" key="1">
    <citation type="submission" date="2016-11" db="EMBL/GenBank/DDBJ databases">
        <authorList>
            <person name="Jaros S."/>
            <person name="Januszkiewicz K."/>
            <person name="Wedrychowicz H."/>
        </authorList>
    </citation>
    <scope>NUCLEOTIDE SEQUENCE [LARGE SCALE GENOMIC DNA]</scope>
    <source>
        <strain evidence="8 9">DSM 19436</strain>
    </source>
</reference>
<organism evidence="8 9">
    <name type="scientific">Kaistia soli DSM 19436</name>
    <dbReference type="NCBI Taxonomy" id="1122133"/>
    <lineage>
        <taxon>Bacteria</taxon>
        <taxon>Pseudomonadati</taxon>
        <taxon>Pseudomonadota</taxon>
        <taxon>Alphaproteobacteria</taxon>
        <taxon>Hyphomicrobiales</taxon>
        <taxon>Kaistiaceae</taxon>
        <taxon>Kaistia</taxon>
    </lineage>
</organism>
<accession>A0A1M4ZZI5</accession>
<evidence type="ECO:0000259" key="7">
    <source>
        <dbReference type="Pfam" id="PF04321"/>
    </source>
</evidence>
<comment type="cofactor">
    <cofactor evidence="6">
        <name>Mg(2+)</name>
        <dbReference type="ChEBI" id="CHEBI:18420"/>
    </cofactor>
    <text evidence="6">Binds 1 Mg(2+) ion per monomer.</text>
</comment>
<comment type="pathway">
    <text evidence="1 6">Carbohydrate biosynthesis; dTDP-L-rhamnose biosynthesis.</text>
</comment>
<feature type="domain" description="RmlD-like substrate binding" evidence="7">
    <location>
        <begin position="1"/>
        <end position="290"/>
    </location>
</feature>
<evidence type="ECO:0000256" key="5">
    <source>
        <dbReference type="ARBA" id="ARBA00048200"/>
    </source>
</evidence>
<keyword evidence="9" id="KW-1185">Reference proteome</keyword>
<dbReference type="AlphaFoldDB" id="A0A1M4ZZI5"/>
<dbReference type="PANTHER" id="PTHR10491">
    <property type="entry name" value="DTDP-4-DEHYDRORHAMNOSE REDUCTASE"/>
    <property type="match status" value="1"/>
</dbReference>
<comment type="similarity">
    <text evidence="2 6">Belongs to the dTDP-4-dehydrorhamnose reductase family.</text>
</comment>
<keyword evidence="6" id="KW-0560">Oxidoreductase</keyword>
<dbReference type="Proteomes" id="UP000184485">
    <property type="component" value="Unassembled WGS sequence"/>
</dbReference>
<dbReference type="Gene3D" id="3.90.25.10">
    <property type="entry name" value="UDP-galactose 4-epimerase, domain 1"/>
    <property type="match status" value="1"/>
</dbReference>
<evidence type="ECO:0000256" key="4">
    <source>
        <dbReference type="ARBA" id="ARBA00017099"/>
    </source>
</evidence>
<dbReference type="RefSeq" id="WP_073052452.1">
    <property type="nucleotide sequence ID" value="NZ_FQUP01000001.1"/>
</dbReference>
<dbReference type="Pfam" id="PF04321">
    <property type="entry name" value="RmlD_sub_bind"/>
    <property type="match status" value="1"/>
</dbReference>
<dbReference type="GO" id="GO:0019305">
    <property type="term" value="P:dTDP-rhamnose biosynthetic process"/>
    <property type="evidence" value="ECO:0007669"/>
    <property type="project" value="UniProtKB-UniPathway"/>
</dbReference>
<dbReference type="EMBL" id="FQUP01000001">
    <property type="protein sequence ID" value="SHF23470.1"/>
    <property type="molecule type" value="Genomic_DNA"/>
</dbReference>
<dbReference type="Gene3D" id="3.40.50.720">
    <property type="entry name" value="NAD(P)-binding Rossmann-like Domain"/>
    <property type="match status" value="1"/>
</dbReference>
<proteinExistence type="inferred from homology"/>
<name>A0A1M4ZZI5_9HYPH</name>
<dbReference type="OrthoDB" id="9803892at2"/>